<feature type="transmembrane region" description="Helical" evidence="9">
    <location>
        <begin position="76"/>
        <end position="94"/>
    </location>
</feature>
<evidence type="ECO:0000313" key="11">
    <source>
        <dbReference type="Proteomes" id="UP000242180"/>
    </source>
</evidence>
<feature type="transmembrane region" description="Helical" evidence="9">
    <location>
        <begin position="145"/>
        <end position="169"/>
    </location>
</feature>
<evidence type="ECO:0000256" key="1">
    <source>
        <dbReference type="ARBA" id="ARBA00002598"/>
    </source>
</evidence>
<keyword evidence="6 9" id="KW-0472">Membrane</keyword>
<dbReference type="STRING" id="13706.A0A1X2HPB8"/>
<dbReference type="Pfam" id="PF02537">
    <property type="entry name" value="CRCB"/>
    <property type="match status" value="2"/>
</dbReference>
<feature type="transmembrane region" description="Helical" evidence="9">
    <location>
        <begin position="204"/>
        <end position="224"/>
    </location>
</feature>
<keyword evidence="4 9" id="KW-0812">Transmembrane</keyword>
<dbReference type="PANTHER" id="PTHR28259:SF1">
    <property type="entry name" value="FLUORIDE EXPORT PROTEIN 1-RELATED"/>
    <property type="match status" value="1"/>
</dbReference>
<comment type="catalytic activity">
    <reaction evidence="8">
        <text>fluoride(in) = fluoride(out)</text>
        <dbReference type="Rhea" id="RHEA:76159"/>
        <dbReference type="ChEBI" id="CHEBI:17051"/>
    </reaction>
    <physiologicalReaction direction="left-to-right" evidence="8">
        <dbReference type="Rhea" id="RHEA:76160"/>
    </physiologicalReaction>
</comment>
<proteinExistence type="inferred from homology"/>
<dbReference type="InParanoid" id="A0A1X2HPB8"/>
<comment type="similarity">
    <text evidence="7">Belongs to the fluoride channel Fluc/FEX (TC 1.A.43) family.</text>
</comment>
<comment type="caution">
    <text evidence="10">The sequence shown here is derived from an EMBL/GenBank/DDBJ whole genome shotgun (WGS) entry which is preliminary data.</text>
</comment>
<feature type="transmembrane region" description="Helical" evidence="9">
    <location>
        <begin position="45"/>
        <end position="64"/>
    </location>
</feature>
<feature type="transmembrane region" description="Helical" evidence="9">
    <location>
        <begin position="101"/>
        <end position="125"/>
    </location>
</feature>
<feature type="transmembrane region" description="Helical" evidence="9">
    <location>
        <begin position="322"/>
        <end position="345"/>
    </location>
</feature>
<dbReference type="OMA" id="ADGYCGC"/>
<dbReference type="OrthoDB" id="409792at2759"/>
<keyword evidence="5 9" id="KW-1133">Transmembrane helix</keyword>
<comment type="function">
    <text evidence="1">Fluoride channel required for the rapid expulsion of cytoplasmic fluoride.</text>
</comment>
<evidence type="ECO:0000256" key="8">
    <source>
        <dbReference type="ARBA" id="ARBA00035585"/>
    </source>
</evidence>
<keyword evidence="3" id="KW-1003">Cell membrane</keyword>
<evidence type="ECO:0000256" key="7">
    <source>
        <dbReference type="ARBA" id="ARBA00035120"/>
    </source>
</evidence>
<dbReference type="GO" id="GO:1903425">
    <property type="term" value="F:fluoride transmembrane transporter activity"/>
    <property type="evidence" value="ECO:0007669"/>
    <property type="project" value="TreeGrafter"/>
</dbReference>
<dbReference type="FunCoup" id="A0A1X2HPB8">
    <property type="interactions" value="54"/>
</dbReference>
<reference evidence="10 11" key="1">
    <citation type="submission" date="2016-07" db="EMBL/GenBank/DDBJ databases">
        <title>Pervasive Adenine N6-methylation of Active Genes in Fungi.</title>
        <authorList>
            <consortium name="DOE Joint Genome Institute"/>
            <person name="Mondo S.J."/>
            <person name="Dannebaum R.O."/>
            <person name="Kuo R.C."/>
            <person name="Labutti K."/>
            <person name="Haridas S."/>
            <person name="Kuo A."/>
            <person name="Salamov A."/>
            <person name="Ahrendt S.R."/>
            <person name="Lipzen A."/>
            <person name="Sullivan W."/>
            <person name="Andreopoulos W.B."/>
            <person name="Clum A."/>
            <person name="Lindquist E."/>
            <person name="Daum C."/>
            <person name="Ramamoorthy G.K."/>
            <person name="Gryganskyi A."/>
            <person name="Culley D."/>
            <person name="Magnuson J.K."/>
            <person name="James T.Y."/>
            <person name="O'Malley M.A."/>
            <person name="Stajich J.E."/>
            <person name="Spatafora J.W."/>
            <person name="Visel A."/>
            <person name="Grigoriev I.V."/>
        </authorList>
    </citation>
    <scope>NUCLEOTIDE SEQUENCE [LARGE SCALE GENOMIC DNA]</scope>
    <source>
        <strain evidence="10 11">NRRL 2496</strain>
    </source>
</reference>
<evidence type="ECO:0000256" key="3">
    <source>
        <dbReference type="ARBA" id="ARBA00022475"/>
    </source>
</evidence>
<comment type="subcellular location">
    <subcellularLocation>
        <location evidence="2">Cell membrane</location>
        <topology evidence="2">Multi-pass membrane protein</topology>
    </subcellularLocation>
</comment>
<evidence type="ECO:0000256" key="6">
    <source>
        <dbReference type="ARBA" id="ARBA00023136"/>
    </source>
</evidence>
<gene>
    <name evidence="10" type="ORF">BCR43DRAFT_433659</name>
</gene>
<evidence type="ECO:0000256" key="9">
    <source>
        <dbReference type="SAM" id="Phobius"/>
    </source>
</evidence>
<dbReference type="EMBL" id="MCGN01000002">
    <property type="protein sequence ID" value="ORZ01235.1"/>
    <property type="molecule type" value="Genomic_DNA"/>
</dbReference>
<dbReference type="InterPro" id="IPR003691">
    <property type="entry name" value="FluC"/>
</dbReference>
<dbReference type="AlphaFoldDB" id="A0A1X2HPB8"/>
<evidence type="ECO:0000313" key="10">
    <source>
        <dbReference type="EMBL" id="ORZ01235.1"/>
    </source>
</evidence>
<evidence type="ECO:0000256" key="4">
    <source>
        <dbReference type="ARBA" id="ARBA00022692"/>
    </source>
</evidence>
<dbReference type="GO" id="GO:0005886">
    <property type="term" value="C:plasma membrane"/>
    <property type="evidence" value="ECO:0007669"/>
    <property type="project" value="UniProtKB-SubCell"/>
</dbReference>
<protein>
    <submittedName>
        <fullName evidence="10">CrcB-like protein-domain-containing protein</fullName>
    </submittedName>
</protein>
<dbReference type="Proteomes" id="UP000242180">
    <property type="component" value="Unassembled WGS sequence"/>
</dbReference>
<sequence length="353" mass="38700">MSDTEDDRRALAEVPPLPRRDSIESNLPVVDSTKLSPRQIYENKIAIGASLIPMSILGTLIRVGLQRLETYNGAPVFGLVYAQWIGCFIMGIAVQDKSILIHYYLPLQVALSTGLCGSITTFSSWQRDLFEAFANYDAANHNGGYNILAAISQFLVTIAMSFNGLVFGFHAGRVLATRFHTYKHRRVEIVAREFSMGSLTVRDWFVISFGYLTWIGVIFAATFTTTQRDLAMACVFAPVGALARWHLSVLNTCNQHFFLGTFAANMIGTAILAALSLVESGVVISSITCDVIKGLADGLCGCLTTISTFVVELSNLPLRHSYVYGMSSVILGQCLMFVIFGPYIWTQGVNPTC</sequence>
<keyword evidence="11" id="KW-1185">Reference proteome</keyword>
<evidence type="ECO:0000256" key="5">
    <source>
        <dbReference type="ARBA" id="ARBA00022989"/>
    </source>
</evidence>
<accession>A0A1X2HPB8</accession>
<feature type="transmembrane region" description="Helical" evidence="9">
    <location>
        <begin position="257"/>
        <end position="278"/>
    </location>
</feature>
<evidence type="ECO:0000256" key="2">
    <source>
        <dbReference type="ARBA" id="ARBA00004651"/>
    </source>
</evidence>
<organism evidence="10 11">
    <name type="scientific">Syncephalastrum racemosum</name>
    <name type="common">Filamentous fungus</name>
    <dbReference type="NCBI Taxonomy" id="13706"/>
    <lineage>
        <taxon>Eukaryota</taxon>
        <taxon>Fungi</taxon>
        <taxon>Fungi incertae sedis</taxon>
        <taxon>Mucoromycota</taxon>
        <taxon>Mucoromycotina</taxon>
        <taxon>Mucoromycetes</taxon>
        <taxon>Mucorales</taxon>
        <taxon>Syncephalastraceae</taxon>
        <taxon>Syncephalastrum</taxon>
    </lineage>
</organism>
<name>A0A1X2HPB8_SYNRA</name>
<dbReference type="PANTHER" id="PTHR28259">
    <property type="entry name" value="FLUORIDE EXPORT PROTEIN 1-RELATED"/>
    <property type="match status" value="1"/>
</dbReference>